<feature type="compositionally biased region" description="Basic and acidic residues" evidence="1">
    <location>
        <begin position="90"/>
        <end position="100"/>
    </location>
</feature>
<proteinExistence type="predicted"/>
<protein>
    <submittedName>
        <fullName evidence="2">Unnamed protein product</fullName>
    </submittedName>
</protein>
<evidence type="ECO:0000256" key="1">
    <source>
        <dbReference type="SAM" id="MobiDB-lite"/>
    </source>
</evidence>
<feature type="compositionally biased region" description="Basic and acidic residues" evidence="1">
    <location>
        <begin position="152"/>
        <end position="174"/>
    </location>
</feature>
<feature type="compositionally biased region" description="Low complexity" evidence="1">
    <location>
        <begin position="47"/>
        <end position="64"/>
    </location>
</feature>
<organism evidence="2 3">
    <name type="scientific">Candida boidinii</name>
    <name type="common">Yeast</name>
    <dbReference type="NCBI Taxonomy" id="5477"/>
    <lineage>
        <taxon>Eukaryota</taxon>
        <taxon>Fungi</taxon>
        <taxon>Dikarya</taxon>
        <taxon>Ascomycota</taxon>
        <taxon>Saccharomycotina</taxon>
        <taxon>Pichiomycetes</taxon>
        <taxon>Pichiales</taxon>
        <taxon>Pichiaceae</taxon>
        <taxon>Ogataea</taxon>
        <taxon>Ogataea/Candida clade</taxon>
    </lineage>
</organism>
<keyword evidence="3" id="KW-1185">Reference proteome</keyword>
<feature type="compositionally biased region" description="Basic and acidic residues" evidence="1">
    <location>
        <begin position="428"/>
        <end position="442"/>
    </location>
</feature>
<feature type="region of interest" description="Disordered" evidence="1">
    <location>
        <begin position="146"/>
        <end position="204"/>
    </location>
</feature>
<comment type="caution">
    <text evidence="2">The sequence shown here is derived from an EMBL/GenBank/DDBJ whole genome shotgun (WGS) entry which is preliminary data.</text>
</comment>
<feature type="compositionally biased region" description="Polar residues" evidence="1">
    <location>
        <begin position="608"/>
        <end position="624"/>
    </location>
</feature>
<reference evidence="2" key="1">
    <citation type="submission" date="2023-04" db="EMBL/GenBank/DDBJ databases">
        <title>Candida boidinii NBRC 10035.</title>
        <authorList>
            <person name="Ichikawa N."/>
            <person name="Sato H."/>
            <person name="Tonouchi N."/>
        </authorList>
    </citation>
    <scope>NUCLEOTIDE SEQUENCE</scope>
    <source>
        <strain evidence="2">NBRC 10035</strain>
    </source>
</reference>
<feature type="compositionally biased region" description="Low complexity" evidence="1">
    <location>
        <begin position="477"/>
        <end position="491"/>
    </location>
</feature>
<dbReference type="Proteomes" id="UP001165120">
    <property type="component" value="Unassembled WGS sequence"/>
</dbReference>
<feature type="compositionally biased region" description="Polar residues" evidence="1">
    <location>
        <begin position="553"/>
        <end position="565"/>
    </location>
</feature>
<feature type="region of interest" description="Disordered" evidence="1">
    <location>
        <begin position="1"/>
        <end position="112"/>
    </location>
</feature>
<dbReference type="EMBL" id="BSXN01001723">
    <property type="protein sequence ID" value="GME74232.1"/>
    <property type="molecule type" value="Genomic_DNA"/>
</dbReference>
<evidence type="ECO:0000313" key="2">
    <source>
        <dbReference type="EMBL" id="GME74232.1"/>
    </source>
</evidence>
<feature type="region of interest" description="Disordered" evidence="1">
    <location>
        <begin position="415"/>
        <end position="442"/>
    </location>
</feature>
<feature type="compositionally biased region" description="Basic residues" evidence="1">
    <location>
        <begin position="10"/>
        <end position="21"/>
    </location>
</feature>
<gene>
    <name evidence="2" type="ORF">Cboi02_000434100</name>
</gene>
<feature type="region of interest" description="Disordered" evidence="1">
    <location>
        <begin position="593"/>
        <end position="652"/>
    </location>
</feature>
<feature type="region of interest" description="Disordered" evidence="1">
    <location>
        <begin position="506"/>
        <end position="565"/>
    </location>
</feature>
<feature type="region of interest" description="Disordered" evidence="1">
    <location>
        <begin position="472"/>
        <end position="491"/>
    </location>
</feature>
<evidence type="ECO:0000313" key="3">
    <source>
        <dbReference type="Proteomes" id="UP001165120"/>
    </source>
</evidence>
<sequence length="652" mass="72861">MLYSETLSKSQKKRLKKKAKKANQSVDETVTSNEQHEIDKLDPEPVIEQSQETTTSTEIPSTNTKIHESPIISLSTEQQKTVEEQPNDETIEKEQEESHIIENSIETETVSPSIEEHVLVEEPVQEPITVEQPIVEEDTVVQKEPIVQEKPIVQEEPVHEEPVTQEEPVAHEEPAQEDIPVKTQAEEPIDIKDPIAIEEPTPLEKPIAVEEPVVIDEQVVTKQPSELSNSLAAQNEVDELFSTQNGNDTTDFFDQIAKQQTVESNIPVEPSIDNNESNETYEQINSTEMGDDSFFAQLSKETAKETEDNIDDSINDSSFFNQLSAETKKSEEVANDISEIRDGKETENENDDFFAELSKENNKAIETETIQDNFNDSSFFNELANEVQKPGPAINKLGYLQDEADDTVLRHKVSDVLSDETEPVQDFPKPENGSKGKEVEPVKEIAKDNAFSFLEDDDEILLDDIMDDDLLDDELLEQPQQSQQSQFVQPVEHVQQIQNSVYTQPFIAQPAQQQPSRYQPAVNSPQPNTSLLSYTPVSDLSSNSFAPPPQPQFIGQSQSPSFNSQPKINELIAKLGESKKKSDAYDFPMDLLAKKSAQPNKPPPAKSNIYTQIESRTTSGTNVLPPTGVPNQMAPPPVHQAISTSRHTETGN</sequence>
<feature type="compositionally biased region" description="Polar residues" evidence="1">
    <location>
        <begin position="521"/>
        <end position="545"/>
    </location>
</feature>
<accession>A0A9W6T1Q8</accession>
<name>A0A9W6T1Q8_CANBO</name>
<feature type="compositionally biased region" description="Basic and acidic residues" evidence="1">
    <location>
        <begin position="34"/>
        <end position="43"/>
    </location>
</feature>
<feature type="compositionally biased region" description="Polar residues" evidence="1">
    <location>
        <begin position="23"/>
        <end position="33"/>
    </location>
</feature>
<dbReference type="AlphaFoldDB" id="A0A9W6T1Q8"/>